<sequence length="188" mass="21056">MKTAVRYILIFIMSVWGSGVSFGQRVSVSTNLVGYLDLATLNAEASYACSRHWSAVAAFRYNPWTFNGGRPGKQFQRRQQSYAVGGRYWLWHTFSGWWFSGKLQYQEYNTGGIIDRSADEGDRYGVGVGAGYTYMIHPHLNMEFGIGLWGGYGTYVSYSCPSCGLTVGRGDGFFILPNDIMVSLSYVF</sequence>
<dbReference type="AlphaFoldDB" id="A0A9D9NAA8"/>
<proteinExistence type="predicted"/>
<dbReference type="Proteomes" id="UP000823660">
    <property type="component" value="Unassembled WGS sequence"/>
</dbReference>
<evidence type="ECO:0000313" key="2">
    <source>
        <dbReference type="Proteomes" id="UP000823660"/>
    </source>
</evidence>
<organism evidence="1 2">
    <name type="scientific">Candidatus Cryptobacteroides faecipullorum</name>
    <dbReference type="NCBI Taxonomy" id="2840764"/>
    <lineage>
        <taxon>Bacteria</taxon>
        <taxon>Pseudomonadati</taxon>
        <taxon>Bacteroidota</taxon>
        <taxon>Bacteroidia</taxon>
        <taxon>Bacteroidales</taxon>
        <taxon>Candidatus Cryptobacteroides</taxon>
    </lineage>
</organism>
<accession>A0A9D9NAA8</accession>
<protein>
    <submittedName>
        <fullName evidence="1">DUF3575 domain-containing protein</fullName>
    </submittedName>
</protein>
<name>A0A9D9NAA8_9BACT</name>
<reference evidence="1" key="1">
    <citation type="submission" date="2020-10" db="EMBL/GenBank/DDBJ databases">
        <authorList>
            <person name="Gilroy R."/>
        </authorList>
    </citation>
    <scope>NUCLEOTIDE SEQUENCE</scope>
    <source>
        <strain evidence="1">B1-15692</strain>
    </source>
</reference>
<evidence type="ECO:0000313" key="1">
    <source>
        <dbReference type="EMBL" id="MBO8466292.1"/>
    </source>
</evidence>
<dbReference type="InterPro" id="IPR021958">
    <property type="entry name" value="DUF3575"/>
</dbReference>
<dbReference type="EMBL" id="JADIMH010000006">
    <property type="protein sequence ID" value="MBO8466292.1"/>
    <property type="molecule type" value="Genomic_DNA"/>
</dbReference>
<gene>
    <name evidence="1" type="ORF">IAB99_00825</name>
</gene>
<dbReference type="Pfam" id="PF12099">
    <property type="entry name" value="DUF3575"/>
    <property type="match status" value="1"/>
</dbReference>
<reference evidence="1" key="2">
    <citation type="journal article" date="2021" name="PeerJ">
        <title>Extensive microbial diversity within the chicken gut microbiome revealed by metagenomics and culture.</title>
        <authorList>
            <person name="Gilroy R."/>
            <person name="Ravi A."/>
            <person name="Getino M."/>
            <person name="Pursley I."/>
            <person name="Horton D.L."/>
            <person name="Alikhan N.F."/>
            <person name="Baker D."/>
            <person name="Gharbi K."/>
            <person name="Hall N."/>
            <person name="Watson M."/>
            <person name="Adriaenssens E.M."/>
            <person name="Foster-Nyarko E."/>
            <person name="Jarju S."/>
            <person name="Secka A."/>
            <person name="Antonio M."/>
            <person name="Oren A."/>
            <person name="Chaudhuri R.R."/>
            <person name="La Ragione R."/>
            <person name="Hildebrand F."/>
            <person name="Pallen M.J."/>
        </authorList>
    </citation>
    <scope>NUCLEOTIDE SEQUENCE</scope>
    <source>
        <strain evidence="1">B1-15692</strain>
    </source>
</reference>
<comment type="caution">
    <text evidence="1">The sequence shown here is derived from an EMBL/GenBank/DDBJ whole genome shotgun (WGS) entry which is preliminary data.</text>
</comment>